<evidence type="ECO:0000313" key="1">
    <source>
        <dbReference type="EMBL" id="RMI12703.1"/>
    </source>
</evidence>
<protein>
    <submittedName>
        <fullName evidence="1">Prevent-host-death protein</fullName>
    </submittedName>
</protein>
<dbReference type="AlphaFoldDB" id="A0A3M2JM88"/>
<gene>
    <name evidence="1" type="ORF">EBM89_07535</name>
</gene>
<comment type="caution">
    <text evidence="1">The sequence shown here is derived from an EMBL/GenBank/DDBJ whole genome shotgun (WGS) entry which is preliminary data.</text>
</comment>
<organism evidence="1 2">
    <name type="scientific">Cellulomonas triticagri</name>
    <dbReference type="NCBI Taxonomy" id="2483352"/>
    <lineage>
        <taxon>Bacteria</taxon>
        <taxon>Bacillati</taxon>
        <taxon>Actinomycetota</taxon>
        <taxon>Actinomycetes</taxon>
        <taxon>Micrococcales</taxon>
        <taxon>Cellulomonadaceae</taxon>
        <taxon>Cellulomonas</taxon>
    </lineage>
</organism>
<sequence>MAAVVQAVVEVRRVLGVPPVVVGGLAVLCRLTDPYRATTDLDLVDRRRGPVPHLRVLRAVDGAEEAVPAAVLLPTRFGPVRVDVLEVRQTEIDRPSSDPGDRLHATAHAWADASATSVGLRAVPRTGDEVRTTALVAEPGPLVAMKLQAVMDRSSAKRGTDLQDVVRLLLDGSTRDRALDQIGTCEATTAADIALHVEHWLVRERADALRWIRASAGSDIEMDDVDLVAELLLAACAR</sequence>
<proteinExistence type="predicted"/>
<dbReference type="RefSeq" id="WP_122148832.1">
    <property type="nucleotide sequence ID" value="NZ_RFFI01000031.1"/>
</dbReference>
<dbReference type="OrthoDB" id="3610949at2"/>
<keyword evidence="2" id="KW-1185">Reference proteome</keyword>
<dbReference type="Proteomes" id="UP000269289">
    <property type="component" value="Unassembled WGS sequence"/>
</dbReference>
<accession>A0A3M2JM88</accession>
<name>A0A3M2JM88_9CELL</name>
<evidence type="ECO:0000313" key="2">
    <source>
        <dbReference type="Proteomes" id="UP000269289"/>
    </source>
</evidence>
<dbReference type="EMBL" id="RFFI01000031">
    <property type="protein sequence ID" value="RMI12703.1"/>
    <property type="molecule type" value="Genomic_DNA"/>
</dbReference>
<reference evidence="1 2" key="1">
    <citation type="submission" date="2018-10" db="EMBL/GenBank/DDBJ databases">
        <title>Isolation, diversity and antifungal activity of actinobacteria from wheat.</title>
        <authorList>
            <person name="Han C."/>
        </authorList>
    </citation>
    <scope>NUCLEOTIDE SEQUENCE [LARGE SCALE GENOMIC DNA]</scope>
    <source>
        <strain evidence="1 2">NEAU-YY56</strain>
    </source>
</reference>